<proteinExistence type="predicted"/>
<dbReference type="Proteomes" id="UP001314170">
    <property type="component" value="Unassembled WGS sequence"/>
</dbReference>
<comment type="caution">
    <text evidence="1">The sequence shown here is derived from an EMBL/GenBank/DDBJ whole genome shotgun (WGS) entry which is preliminary data.</text>
</comment>
<protein>
    <submittedName>
        <fullName evidence="1">Uncharacterized protein</fullName>
    </submittedName>
</protein>
<keyword evidence="2" id="KW-1185">Reference proteome</keyword>
<reference evidence="1 2" key="1">
    <citation type="submission" date="2024-01" db="EMBL/GenBank/DDBJ databases">
        <authorList>
            <person name="Waweru B."/>
        </authorList>
    </citation>
    <scope>NUCLEOTIDE SEQUENCE [LARGE SCALE GENOMIC DNA]</scope>
</reference>
<gene>
    <name evidence="1" type="ORF">DCAF_LOCUS11240</name>
</gene>
<evidence type="ECO:0000313" key="1">
    <source>
        <dbReference type="EMBL" id="CAK7336233.1"/>
    </source>
</evidence>
<evidence type="ECO:0000313" key="2">
    <source>
        <dbReference type="Proteomes" id="UP001314170"/>
    </source>
</evidence>
<accession>A0AAV1RKH4</accession>
<name>A0AAV1RKH4_9ROSI</name>
<dbReference type="AlphaFoldDB" id="A0AAV1RKH4"/>
<dbReference type="EMBL" id="CAWUPB010000994">
    <property type="protein sequence ID" value="CAK7336233.1"/>
    <property type="molecule type" value="Genomic_DNA"/>
</dbReference>
<sequence length="178" mass="20134">MAEKDNSQIDMETKILLSKMDHFIAKLQEKSDQYSKEIIAGKSFQIEIEALVTARKNLDQEIRAKIDKAMQWLNQKIDKFKTEEDSHENKGLVVAMPVSSKSNLTRSSSLVARGSDVVNFLQRFSSDRCKSSFQRSFEQQMNTALGISADAFPGSLNPLPEDIERVKADLYEGLDNAR</sequence>
<organism evidence="1 2">
    <name type="scientific">Dovyalis caffra</name>
    <dbReference type="NCBI Taxonomy" id="77055"/>
    <lineage>
        <taxon>Eukaryota</taxon>
        <taxon>Viridiplantae</taxon>
        <taxon>Streptophyta</taxon>
        <taxon>Embryophyta</taxon>
        <taxon>Tracheophyta</taxon>
        <taxon>Spermatophyta</taxon>
        <taxon>Magnoliopsida</taxon>
        <taxon>eudicotyledons</taxon>
        <taxon>Gunneridae</taxon>
        <taxon>Pentapetalae</taxon>
        <taxon>rosids</taxon>
        <taxon>fabids</taxon>
        <taxon>Malpighiales</taxon>
        <taxon>Salicaceae</taxon>
        <taxon>Flacourtieae</taxon>
        <taxon>Dovyalis</taxon>
    </lineage>
</organism>